<dbReference type="PANTHER" id="PTHR46098">
    <property type="entry name" value="TRNA (CYTOSINE(38)-C(5))-METHYLTRANSFERASE"/>
    <property type="match status" value="1"/>
</dbReference>
<reference evidence="5 6" key="1">
    <citation type="submission" date="2024-02" db="EMBL/GenBank/DDBJ databases">
        <authorList>
            <person name="Chen Y."/>
            <person name="Shah S."/>
            <person name="Dougan E. K."/>
            <person name="Thang M."/>
            <person name="Chan C."/>
        </authorList>
    </citation>
    <scope>NUCLEOTIDE SEQUENCE [LARGE SCALE GENOMIC DNA]</scope>
</reference>
<evidence type="ECO:0000256" key="2">
    <source>
        <dbReference type="ARBA" id="ARBA00022679"/>
    </source>
</evidence>
<dbReference type="PANTHER" id="PTHR46098:SF1">
    <property type="entry name" value="TRNA (CYTOSINE(38)-C(5))-METHYLTRANSFERASE"/>
    <property type="match status" value="1"/>
</dbReference>
<accession>A0ABP0ILX2</accession>
<dbReference type="Proteomes" id="UP001642464">
    <property type="component" value="Unassembled WGS sequence"/>
</dbReference>
<keyword evidence="3" id="KW-0949">S-adenosyl-L-methionine</keyword>
<dbReference type="GO" id="GO:0032259">
    <property type="term" value="P:methylation"/>
    <property type="evidence" value="ECO:0007669"/>
    <property type="project" value="UniProtKB-KW"/>
</dbReference>
<evidence type="ECO:0000256" key="4">
    <source>
        <dbReference type="SAM" id="MobiDB-lite"/>
    </source>
</evidence>
<evidence type="ECO:0000313" key="5">
    <source>
        <dbReference type="EMBL" id="CAK9003007.1"/>
    </source>
</evidence>
<dbReference type="EMBL" id="CAXAMM010004249">
    <property type="protein sequence ID" value="CAK9003007.1"/>
    <property type="molecule type" value="Genomic_DNA"/>
</dbReference>
<comment type="caution">
    <text evidence="5">The sequence shown here is derived from an EMBL/GenBank/DDBJ whole genome shotgun (WGS) entry which is preliminary data.</text>
</comment>
<sequence>MGVELPSKLTEWLDGWGQALKPAVQAGLEVAGLQPARLALPVPLLVGTDCSGVDAPIHALQGLGVPHCHLWGSEPWEPARQMIEANTKPHHALFHSVLNGDWAPYVHLYISGFSCKPFSMLHHKTKLLKEADAAIFFGVVERLSKVRPAAFVLENVHGIARVKTQVLDRLRQQGYHVVTLSMGPTDLGIPVSRPRYYFLGVRTDVAVASEAVLQGKASMAWKHVKNSGPRAQGLMSLGDVLLPRVHPAVKSHQAMRKQRWRSAAAAGFPNTSKGCKWKELHRNFARLDMPQLHLSHYADKLLLHVPRQRDAWNILSSKFGEKLAADLSQNLDRCGARTDGVLPTITPKGIFPVPGAGRLLVPVEKLLVHGYPIHTMSFPPTVTEQDIETMGGQTMSIQVVAAATLLALSFVDWVNPASNLPSCKPVSQEQGQGEYLPMLPPGLAQRYGLPWKKAMQACCLQQHAATTVHKVATKSFLLPDLPISQCLPYSLKDQQLLNGNVPQPLDWLRAWRACKATASFEGAVSFYQTDDFARRTTGSFLPQGTGPRAQEIDSNNGHAVQDPNNDREQEPASFNSIEDWCRAPPVVQEGLLGVYRLGGDVAENTLESHDQDKSDSMASSIHTVLEQGCRDPDGCLDNEALDAIRKRIHHFASDQGPSVMKCSKIIASDPRLPNIVWASYDPAHQVRNAFKDPLSAEPEFNQQWERLFGHSKSLVPLIQNSEVWKARLIAAQRAVCEQHGSQGGIDKIMRNLSIAKHRFDSAGTPMFKYCCAIRAIALVCGMQERNSPSLRKRAEAALLDMVAPNLVRVGLTCDFTAECLSFLRTNFDIDDPDVSLFQQAFKEFHSRQKALFIDGHILMDPSTLPGPTVHSGKTATQIIFEIEAPEPIYYGGKVHFLCTRASAQEVRGIMNKMASVVDAMLQRLDVDLAGDQVAVALEAFNLACWAHQDQRRRLADLMLQVCKLLRLRNFAQGVARSLCLMAKTLASLRPQVLHVLPAADNRFLWSWAVAPQWRAKYARQVPWCPKCDEVVGFFAALKVNTTTLERDLGHLLNKLQAHSGPLAADGATISAILEVAIEGPQTEAEVFAPAAEEGGQLGLTPFSRLCANLWVAHFERRFRYAKGTGNRAQGPPAKKHPKPGTWAAAQHARACLTSRIARQAGSNQEASSFVPDLMLPLTPVPSLSGTRWAPDAAPPKDPLRQFKLQTQRKRSRYLANLVHFLVESDSNLA</sequence>
<dbReference type="InterPro" id="IPR029063">
    <property type="entry name" value="SAM-dependent_MTases_sf"/>
</dbReference>
<keyword evidence="1 5" id="KW-0489">Methyltransferase</keyword>
<keyword evidence="2" id="KW-0808">Transferase</keyword>
<evidence type="ECO:0000256" key="1">
    <source>
        <dbReference type="ARBA" id="ARBA00022603"/>
    </source>
</evidence>
<gene>
    <name evidence="5" type="ORF">SCF082_LOCUS7566</name>
</gene>
<dbReference type="Pfam" id="PF00145">
    <property type="entry name" value="DNA_methylase"/>
    <property type="match status" value="1"/>
</dbReference>
<feature type="region of interest" description="Disordered" evidence="4">
    <location>
        <begin position="537"/>
        <end position="573"/>
    </location>
</feature>
<protein>
    <submittedName>
        <fullName evidence="5">Modification methylase NgoBI (M.NgoBI) (Cytosine-specific methyltransferase NgoBI) (M.NgoI)</fullName>
    </submittedName>
</protein>
<dbReference type="Gene3D" id="3.40.50.150">
    <property type="entry name" value="Vaccinia Virus protein VP39"/>
    <property type="match status" value="1"/>
</dbReference>
<dbReference type="GO" id="GO:0008168">
    <property type="term" value="F:methyltransferase activity"/>
    <property type="evidence" value="ECO:0007669"/>
    <property type="project" value="UniProtKB-KW"/>
</dbReference>
<keyword evidence="6" id="KW-1185">Reference proteome</keyword>
<evidence type="ECO:0000313" key="6">
    <source>
        <dbReference type="Proteomes" id="UP001642464"/>
    </source>
</evidence>
<dbReference type="SUPFAM" id="SSF53335">
    <property type="entry name" value="S-adenosyl-L-methionine-dependent methyltransferases"/>
    <property type="match status" value="1"/>
</dbReference>
<evidence type="ECO:0000256" key="3">
    <source>
        <dbReference type="ARBA" id="ARBA00022691"/>
    </source>
</evidence>
<dbReference type="InterPro" id="IPR050750">
    <property type="entry name" value="C5-MTase"/>
</dbReference>
<dbReference type="InterPro" id="IPR001525">
    <property type="entry name" value="C5_MeTfrase"/>
</dbReference>
<name>A0ABP0ILX2_9DINO</name>
<organism evidence="5 6">
    <name type="scientific">Durusdinium trenchii</name>
    <dbReference type="NCBI Taxonomy" id="1381693"/>
    <lineage>
        <taxon>Eukaryota</taxon>
        <taxon>Sar</taxon>
        <taxon>Alveolata</taxon>
        <taxon>Dinophyceae</taxon>
        <taxon>Suessiales</taxon>
        <taxon>Symbiodiniaceae</taxon>
        <taxon>Durusdinium</taxon>
    </lineage>
</organism>
<proteinExistence type="predicted"/>